<name>A0A5M9HIH0_9SPHI</name>
<gene>
    <name evidence="2" type="ORF">F1649_01080</name>
</gene>
<keyword evidence="3" id="KW-1185">Reference proteome</keyword>
<proteinExistence type="predicted"/>
<protein>
    <submittedName>
        <fullName evidence="2">DUF4595 domain-containing protein</fullName>
    </submittedName>
</protein>
<evidence type="ECO:0000313" key="3">
    <source>
        <dbReference type="Proteomes" id="UP000322918"/>
    </source>
</evidence>
<accession>A0A5M9HIH0</accession>
<dbReference type="OrthoDB" id="768802at2"/>
<dbReference type="PROSITE" id="PS51257">
    <property type="entry name" value="PROKAR_LIPOPROTEIN"/>
    <property type="match status" value="1"/>
</dbReference>
<evidence type="ECO:0000313" key="2">
    <source>
        <dbReference type="EMBL" id="KAA8486836.1"/>
    </source>
</evidence>
<dbReference type="CDD" id="cd12871">
    <property type="entry name" value="Bacuni_01323_like"/>
    <property type="match status" value="1"/>
</dbReference>
<dbReference type="EMBL" id="VWNE01000001">
    <property type="protein sequence ID" value="KAA8486836.1"/>
    <property type="molecule type" value="Genomic_DNA"/>
</dbReference>
<keyword evidence="1" id="KW-0732">Signal</keyword>
<dbReference type="RefSeq" id="WP_141814009.1">
    <property type="nucleotide sequence ID" value="NZ_VFPL01000001.1"/>
</dbReference>
<evidence type="ECO:0000256" key="1">
    <source>
        <dbReference type="SAM" id="SignalP"/>
    </source>
</evidence>
<organism evidence="2 3">
    <name type="scientific">Arcticibacter tournemirensis</name>
    <dbReference type="NCBI Taxonomy" id="699437"/>
    <lineage>
        <taxon>Bacteria</taxon>
        <taxon>Pseudomonadati</taxon>
        <taxon>Bacteroidota</taxon>
        <taxon>Sphingobacteriia</taxon>
        <taxon>Sphingobacteriales</taxon>
        <taxon>Sphingobacteriaceae</taxon>
        <taxon>Arcticibacter</taxon>
    </lineage>
</organism>
<reference evidence="2 3" key="1">
    <citation type="submission" date="2019-09" db="EMBL/GenBank/DDBJ databases">
        <title>Pararcticibacter amylolyticus gen. nov., sp. nov., isolated from a rottenly hemp rope, and reclassification of Pedobacter tournemirensis as Pararcticibacter tournemirensis comb. nov.</title>
        <authorList>
            <person name="Cai Y."/>
        </authorList>
    </citation>
    <scope>NUCLEOTIDE SEQUENCE [LARGE SCALE GENOMIC DNA]</scope>
    <source>
        <strain evidence="2 3">TF5-37.2-LB10</strain>
    </source>
</reference>
<feature type="signal peptide" evidence="1">
    <location>
        <begin position="1"/>
        <end position="19"/>
    </location>
</feature>
<dbReference type="Gene3D" id="2.40.160.190">
    <property type="match status" value="1"/>
</dbReference>
<dbReference type="Proteomes" id="UP000322918">
    <property type="component" value="Unassembled WGS sequence"/>
</dbReference>
<comment type="caution">
    <text evidence="2">The sequence shown here is derived from an EMBL/GenBank/DDBJ whole genome shotgun (WGS) entry which is preliminary data.</text>
</comment>
<feature type="chain" id="PRO_5024397177" evidence="1">
    <location>
        <begin position="20"/>
        <end position="279"/>
    </location>
</feature>
<dbReference type="AlphaFoldDB" id="A0A5M9HIH0"/>
<sequence length="279" mass="31608">MIKKFTLIYLISAAAFLFACSKEERSDKPDEKCLVSGIEQTDSIGKNTQTYSFEYDDQNRMIQANATRDTAFKSFDFQFSPGKLIMKSRFGGTIDFTLDEQGRISSYTGADPNNTTVFKYNQEGYLIEIVATYNFTRSDGTVGQPSVHTSKLTYTNGNLTKISGKWNSSSIVELTTFEYNNEEANTLFGINAQLDQFTYNYTLPGYYGKTSKNELVKATQTNESENAPVNIITFQYEKDPSGKIRSIVSVFKNIFKSPGKPDKISTFYRNRFTIKYTCD</sequence>